<organism evidence="1 2">
    <name type="scientific">Thermococcus nautili</name>
    <dbReference type="NCBI Taxonomy" id="195522"/>
    <lineage>
        <taxon>Archaea</taxon>
        <taxon>Methanobacteriati</taxon>
        <taxon>Methanobacteriota</taxon>
        <taxon>Thermococci</taxon>
        <taxon>Thermococcales</taxon>
        <taxon>Thermococcaceae</taxon>
        <taxon>Thermococcus</taxon>
    </lineage>
</organism>
<dbReference type="KEGG" id="tnu:BD01_1982"/>
<accession>W8NWJ7</accession>
<name>W8NWJ7_9EURY</name>
<keyword evidence="2" id="KW-1185">Reference proteome</keyword>
<dbReference type="Pfam" id="PF12686">
    <property type="entry name" value="DUF3800"/>
    <property type="match status" value="1"/>
</dbReference>
<sequence length="198" mass="22472">MTQVFVDESGDLGGSRSNKRYFVIAAVLCEEAAIKTTIQDISKKFGLPELKFSELSYDEKVEAVKMLSPLEFKVAYVVLSKNDRKLRDWLDKSKRNKSLAAMKLHGALVQGLQSYGAPQIIVVDRSQYSKDISGFLSRRYSLAVAPGDSQKRAGLQLADAMANVIYLHYQYKNGELIDEIRDKIIFGRFINERELRRL</sequence>
<dbReference type="InterPro" id="IPR024524">
    <property type="entry name" value="DUF3800"/>
</dbReference>
<dbReference type="HOGENOM" id="CLU_1275368_0_0_2"/>
<evidence type="ECO:0000313" key="1">
    <source>
        <dbReference type="EMBL" id="AHL23582.1"/>
    </source>
</evidence>
<dbReference type="Proteomes" id="UP000019434">
    <property type="component" value="Chromosome"/>
</dbReference>
<dbReference type="EMBL" id="CP007264">
    <property type="protein sequence ID" value="AHL23582.1"/>
    <property type="molecule type" value="Genomic_DNA"/>
</dbReference>
<gene>
    <name evidence="1" type="ORF">BD01_1982</name>
</gene>
<reference evidence="1 2" key="1">
    <citation type="submission" date="2014-02" db="EMBL/GenBank/DDBJ databases">
        <title>Genome Sequence of an Hyperthermophilic Archaeon, Thermococcus nautili 30-1, producing viral vesicles.</title>
        <authorList>
            <person name="Oberto J."/>
            <person name="Gaudin M."/>
            <person name="Cossu M."/>
            <person name="Gorlas A."/>
            <person name="Slesarev A."/>
            <person name="Marguet E."/>
            <person name="Forterre P."/>
        </authorList>
    </citation>
    <scope>NUCLEOTIDE SEQUENCE [LARGE SCALE GENOMIC DNA]</scope>
    <source>
        <strain evidence="1 2">30-1</strain>
    </source>
</reference>
<protein>
    <recommendedName>
        <fullName evidence="3">DUF3800 domain-containing protein</fullName>
    </recommendedName>
</protein>
<proteinExistence type="predicted"/>
<dbReference type="eggNOG" id="arCOG07100">
    <property type="taxonomic scope" value="Archaea"/>
</dbReference>
<evidence type="ECO:0008006" key="3">
    <source>
        <dbReference type="Google" id="ProtNLM"/>
    </source>
</evidence>
<evidence type="ECO:0000313" key="2">
    <source>
        <dbReference type="Proteomes" id="UP000019434"/>
    </source>
</evidence>
<dbReference type="AlphaFoldDB" id="W8NWJ7"/>